<comment type="caution">
    <text evidence="3">The sequence shown here is derived from an EMBL/GenBank/DDBJ whole genome shotgun (WGS) entry which is preliminary data.</text>
</comment>
<dbReference type="InterPro" id="IPR024973">
    <property type="entry name" value="ESPR"/>
</dbReference>
<dbReference type="InterPro" id="IPR012334">
    <property type="entry name" value="Pectin_lyas_fold"/>
</dbReference>
<evidence type="ECO:0000259" key="2">
    <source>
        <dbReference type="SMART" id="SM00912"/>
    </source>
</evidence>
<dbReference type="InterPro" id="IPR010069">
    <property type="entry name" value="CdiA_FHA1_rpt"/>
</dbReference>
<dbReference type="RefSeq" id="WP_103750823.1">
    <property type="nucleotide sequence ID" value="NZ_PQGD01000006.1"/>
</dbReference>
<dbReference type="SUPFAM" id="SSF51126">
    <property type="entry name" value="Pectin lyase-like"/>
    <property type="match status" value="1"/>
</dbReference>
<dbReference type="NCBIfam" id="TIGR01901">
    <property type="entry name" value="adhes_NPXG"/>
    <property type="match status" value="1"/>
</dbReference>
<gene>
    <name evidence="3" type="ORF">CHU32_08430</name>
</gene>
<dbReference type="GO" id="GO:0003824">
    <property type="term" value="F:catalytic activity"/>
    <property type="evidence" value="ECO:0007669"/>
    <property type="project" value="UniProtKB-ARBA"/>
</dbReference>
<organism evidence="3 4">
    <name type="scientific">Superficieibacter electus</name>
    <dbReference type="NCBI Taxonomy" id="2022662"/>
    <lineage>
        <taxon>Bacteria</taxon>
        <taxon>Pseudomonadati</taxon>
        <taxon>Pseudomonadota</taxon>
        <taxon>Gammaproteobacteria</taxon>
        <taxon>Enterobacterales</taxon>
        <taxon>Enterobacteriaceae</taxon>
        <taxon>Superficieibacter</taxon>
    </lineage>
</organism>
<dbReference type="GO" id="GO:0090729">
    <property type="term" value="F:toxin activity"/>
    <property type="evidence" value="ECO:0007669"/>
    <property type="project" value="UniProtKB-KW"/>
</dbReference>
<evidence type="ECO:0000313" key="3">
    <source>
        <dbReference type="EMBL" id="POP49131.1"/>
    </source>
</evidence>
<keyword evidence="1" id="KW-0800">Toxin</keyword>
<dbReference type="SMART" id="SM00912">
    <property type="entry name" value="Haemagg_act"/>
    <property type="match status" value="1"/>
</dbReference>
<evidence type="ECO:0000313" key="4">
    <source>
        <dbReference type="Proteomes" id="UP000247005"/>
    </source>
</evidence>
<proteinExistence type="predicted"/>
<reference evidence="3 4" key="1">
    <citation type="submission" date="2018-01" db="EMBL/GenBank/DDBJ databases">
        <title>Superficieibacter electus gen. nov., sp. nov., an extended-spectrum beta-lactamase possessing member of the Enterobacteriaceae family, isolated from intensive care unit surfaces.</title>
        <authorList>
            <person name="Potter R.F."/>
            <person name="D'Souza A.W."/>
        </authorList>
    </citation>
    <scope>NUCLEOTIDE SEQUENCE [LARGE SCALE GENOMIC DNA]</scope>
    <source>
        <strain evidence="3 4">BP-1</strain>
    </source>
</reference>
<name>A0A2P5GRC9_9ENTR</name>
<dbReference type="Gene3D" id="2.160.20.10">
    <property type="entry name" value="Single-stranded right-handed beta-helix, Pectin lyase-like"/>
    <property type="match status" value="1"/>
</dbReference>
<dbReference type="Pfam" id="PF05594">
    <property type="entry name" value="Fil_haemagg"/>
    <property type="match status" value="10"/>
</dbReference>
<dbReference type="EMBL" id="PQGD01000006">
    <property type="protein sequence ID" value="POP49131.1"/>
    <property type="molecule type" value="Genomic_DNA"/>
</dbReference>
<dbReference type="NCBIfam" id="TIGR01731">
    <property type="entry name" value="fil_hemag_20aa"/>
    <property type="match status" value="25"/>
</dbReference>
<dbReference type="InterPro" id="IPR011050">
    <property type="entry name" value="Pectin_lyase_fold/virulence"/>
</dbReference>
<accession>A0A2P5GRC9</accession>
<dbReference type="Pfam" id="PF13332">
    <property type="entry name" value="Fil_haemagg_2"/>
    <property type="match status" value="2"/>
</dbReference>
<feature type="domain" description="Filamentous haemagglutinin FhaB/tRNA nuclease CdiA-like TPS" evidence="2">
    <location>
        <begin position="87"/>
        <end position="207"/>
    </location>
</feature>
<protein>
    <submittedName>
        <fullName evidence="3">Filamentous hemagglutinin</fullName>
    </submittedName>
</protein>
<dbReference type="Pfam" id="PF13018">
    <property type="entry name" value="ESPR"/>
    <property type="match status" value="1"/>
</dbReference>
<dbReference type="InterPro" id="IPR008619">
    <property type="entry name" value="Filamentous_hemagglutn_rpt"/>
</dbReference>
<dbReference type="OrthoDB" id="2664633at2"/>
<sequence>MNKNLYRIVFNKARGMLMVVADIARSGRASSARSSGVGHTHSRLIGKVGALSFSLWLAMGVIQPVQANVIADGSAPANQQPTIINSANGTPQVNIQTPSAAGVSHNKYGQFDVNQQGVILNNSHKNVQTQLGGMVAGNPWLGKGEARVILNEVNSRDPSRLNGYVEVAGKKAQVVIANPAGITCDGCGFITANRGTLTTGQPQMNNGQLTGYNVERGEIRIDGRGLDSSRADYTDIIARSVKVNAGVWANELNVTTGRNQVDAAHQQISKTSDDPATRPQMALDVASLGGMYAGKIRMVGTESGVGVRNAGNIGAQAGSVTLTADGRIENSGNISASGDTQIAATGSVDNSGAIYAGNDASVQSGGELNNRGSLVARNNTRVQAASLTGSKQGVLAAGVQDDGKIGAQGDLELNTDGQLAAHGQTLAGGNLSARGQGVDLSASQTQADNITLDAGDGDLNTSGALVSSRQLTARSGKLLNNDGGTINADTLSVQASALSNQKGSLVQTGSGDLSLDLPGDVNNREGQIAANGNVALRAQSLNNQKGQVLAAQNGSLNTEIRGGLDNNSGSLAASKDVSLNVAALDNDDGLISASAGAADLTSVGAVNNRKGRLESAGALTLNAASLDNTAGEIVASGGTLQLNGGALDNASGTLFSQGDLRIDSGALDNTAGLIQAAGNTWLDTHGATLTNRNSGTTGGISSGGTLNLAAGDIDNQQGVIVSGGVLDLRGDKVDNSKGQLGSEQALTAHADTLLNVDGSLKSGGDMALSTAALLDNTRGVIGAGRALDLDAVTLANQNGVVVSGDRAGIDVQTLDNRAGQLAAQQALSLSGKQINNDDGGLVQSGDALTLNAGTLSNRNSGDKGGITSLGVMTLTADSVANNDSVLLSAKDITLNSGTLDNTSGELVATDALNLALDGTLTNTSGLMQGGSVALDTAGHAFTNTDGTLNSLGALALSSGALNNQNGTLAAKGTFDASAASLDNRSGGRIIGEKDTTLTSGGLQNSGGQIQSVGDLLLDTAKGAINNASGLIRSGADLTINAANLDNRDTQGSNQGVEADTVTITTGTLNNQRGTLLADSKLAVSNNGLLDNTGGALASSGSLTLNGAGLDLANTGGVAKAGELLDITAQRVGGDGDLLSLGDMILRSNSALNNSGSIIANNALQLTTPGSISNSGKLLAGKKLDLHGGSLSNAESGEINAGENHLTVSGTLTNYGLIDGGYTRIDANTLNNIGTGRIYGDAIGINTVTFNNLAAGGKAATLAGRERVDIGTGTLNNVDHALIYSGGDMALGGQLDDKGNVTGRLGVINNHSSTIESAGNMWITAGQINNINDRFSTELVTVSQEQIREYQHSGSPTRWNANTEGVYVNGDSADHLRNLNTPDDTGSNNDNFNQYDYNRTVEETRIKETDPAKILAGGDMTITADELFNDKSQVIAGGTLFTDGIKLTRNKAVDGERHTTDVGTVTHYYRIRHKGSDEQGRDRTAYQPPTVIQAITLKPGQIISRGEVQGSNVTIAPLTTQGTDVAIGKSGAVTGKVDASTHAPWQQTVSDGEPVTPPPGQQFAVTPGEDTIRIVGPNTQLPDSSLFKINPSANESYLVETDPRFTNEKEWLGSDYMQDALGQDQHNKLTRLGDGYYEQRLIREQVVDLTGQRYLEGYTSDEEQYKALMDAGVAFGKQYSLKLGVALTPQQMSLLTGDIVWLVNRQVKMPDGSMQSVLMPQVYAKVKPGDISGSGALIAGNNVVMKLDGDLFNRGTIAGRRVLQLDADNITNQTGTIQGANASLNARTDVNNIGGVLQGTDSLLVNAGRDINATTTTRSAESAVGQNSFSRTTIDSVSGIYVQGDNGKLSLKAGRDVNLTGAQVINSGENGQTQIGAARDINLGTVTTSGRDNLVWDKDNTLNQGRVDRVGTQIKTQNDTALAAGQNINVDGSSITSEKALNLNAGNDVNIRGVLNSTDLDERHKVTGSSGWLSKKTTTTRDTVDRQTVQGSELSAGSVNVIAGNNIGVVGSSIAGTGDVAMKAGNDLTISSMTGRNDETHLKQEKKSGLMGSGGIGFTIGSRKETTDQASQAQSGESSLVGSLQGDTVLVAGNNYRQTGSTVSSPNGNVVIEGKNVTIEAAQDTYASQFKHSVEQKGFTLAVNVPVIQALEAAAASVKRVGQSNDDRINMLAAANAGWDSARAANQMMDSAQGIMQNGAQGAAQNVSVSLTYGQSKQSSTQDTTSTSALASKVNAGKNAVVVAHGGERSDINIIGSDVSGKQGTLLQADNDVNILAAQQDRHERSDNKSSGWNAGVAVSYGQGGASFGVTAGANKGKGYGNGDEVSWRNSHVGDMNSQTQIVSGGDTTLRGGQVLGKGVDIVADNLNIESLQDTMKYQGKQTDVGGQVTVGYGFAASGNFSKSKVDADYASVAEQSGIFAGDDGYQIDINDLTNLKGGLITSNGSAEQAGKNRFSTGTLSWSDIDNHSEYEGTGIGLGGSMSMNADMGLGDHATPQSSKTVMDENGKTQLASGYRSLQKDLSFGIGHDSDSESSVTRSGINTSNITITDADGQQRLTGKTVDQTLAEIKTDIITENAAANAGYIENNFDKDKVFKELNLQVKVTKDFKQNANKQISAYLDDKQAAARLVLKKAIDDGDRQKQQEAVNEIYKLQYQRRFLQTLVGVVAGSPDTAITQGTLSLAATKMREETVQNSLIFEGVRDMGNGKVYSNASGDSSALYDGFKAGGVRISLDIVCGDNNINCMTVNNDGVTLQRDEQGHVLFKPSRQYPSMDVFLTKEAAKGLYGPTGGSQALGGYLAPFGTYTPGHFWGDIGDSIVEGFAGTHDLVGGQIPGFYDEQGNTSRNRSAMTKIAAETWTVAAIPIAAPFAASEIISPELLQFIFSAQP</sequence>
<evidence type="ECO:0000256" key="1">
    <source>
        <dbReference type="ARBA" id="ARBA00022656"/>
    </source>
</evidence>
<dbReference type="Pfam" id="PF05860">
    <property type="entry name" value="TPS"/>
    <property type="match status" value="1"/>
</dbReference>
<dbReference type="InterPro" id="IPR025157">
    <property type="entry name" value="Hemagglutinin_rpt"/>
</dbReference>
<dbReference type="InterPro" id="IPR008638">
    <property type="entry name" value="FhaB/CdiA-like_TPS"/>
</dbReference>
<dbReference type="Proteomes" id="UP000247005">
    <property type="component" value="Unassembled WGS sequence"/>
</dbReference>